<dbReference type="KEGG" id="mtm:MYCTH_94826"/>
<keyword evidence="2" id="KW-0812">Transmembrane</keyword>
<dbReference type="VEuPathDB" id="FungiDB:MYCTH_94826"/>
<organism evidence="3 4">
    <name type="scientific">Thermothelomyces thermophilus (strain ATCC 42464 / BCRC 31852 / DSM 1799)</name>
    <name type="common">Sporotrichum thermophile</name>
    <dbReference type="NCBI Taxonomy" id="573729"/>
    <lineage>
        <taxon>Eukaryota</taxon>
        <taxon>Fungi</taxon>
        <taxon>Dikarya</taxon>
        <taxon>Ascomycota</taxon>
        <taxon>Pezizomycotina</taxon>
        <taxon>Sordariomycetes</taxon>
        <taxon>Sordariomycetidae</taxon>
        <taxon>Sordariales</taxon>
        <taxon>Chaetomiaceae</taxon>
        <taxon>Thermothelomyces</taxon>
    </lineage>
</organism>
<dbReference type="eggNOG" id="ENOG502T1TT">
    <property type="taxonomic scope" value="Eukaryota"/>
</dbReference>
<sequence>MSSKAQVSVRGPITSSWSELGIEDTFPDSPLDFDKAKRHTLLDAIDPKYPTQSITQPVKRDLTNHSMRAIREAQELDLSISPRGLLASTYGNLFKKLLGSLKQKSSLVLPPPQIPDPDLSVGIPDPPETSTSAIDSEYSESGESENFSDTAEDKQRAAKTGGAATLPLTVIVDTLRRAAVLFAQISWGSVQVIGAVVHSTLVVLGCSVSSDCLLLLEVVRVWLLFARHIYTALLFSALVILLKLLSTVGWVVGFFDRKWPTPETESEVATATPSVAIPKSRTFSVISSLTQSFSSGTFGSQKTSRNVSRESQVITTPAQGRATIQSHIYQHNASGNRQTHLTSLTAPTSGSYPSLSNNPKEITTAMPPQYWAGRFMALQDRFHNELLESHRLARICGGQSAQPFGGITPQASVAPQNNPSMSIYAIPRVVQVGRHSSVPNNSSLRPRSRSLIPCSSTSCSVLQRTSYNTKSSPPSYAHTVRCFSNDNTATVHVPYQNRHGYAHLLTTGENTIQELPSAATPSHSHGDGDGSGMKNDKACSAITVTGSSICQEANTITINQNTPLTSFTTAAAASASAAATAAAPIDGDDASRTRRVFVHLESLCTTDAARASLRQWQAAYAHRMGNDGGLNRMEARAKASSTEQKQKQKEEHGAMGHGCVGASLYASVGVGR</sequence>
<feature type="compositionally biased region" description="Basic and acidic residues" evidence="1">
    <location>
        <begin position="644"/>
        <end position="654"/>
    </location>
</feature>
<feature type="region of interest" description="Disordered" evidence="1">
    <location>
        <begin position="113"/>
        <end position="154"/>
    </location>
</feature>
<reference evidence="3 4" key="1">
    <citation type="journal article" date="2011" name="Nat. Biotechnol.">
        <title>Comparative genomic analysis of the thermophilic biomass-degrading fungi Myceliophthora thermophila and Thielavia terrestris.</title>
        <authorList>
            <person name="Berka R.M."/>
            <person name="Grigoriev I.V."/>
            <person name="Otillar R."/>
            <person name="Salamov A."/>
            <person name="Grimwood J."/>
            <person name="Reid I."/>
            <person name="Ishmael N."/>
            <person name="John T."/>
            <person name="Darmond C."/>
            <person name="Moisan M.-C."/>
            <person name="Henrissat B."/>
            <person name="Coutinho P.M."/>
            <person name="Lombard V."/>
            <person name="Natvig D.O."/>
            <person name="Lindquist E."/>
            <person name="Schmutz J."/>
            <person name="Lucas S."/>
            <person name="Harris P."/>
            <person name="Powlowski J."/>
            <person name="Bellemare A."/>
            <person name="Taylor D."/>
            <person name="Butler G."/>
            <person name="de Vries R.P."/>
            <person name="Allijn I.E."/>
            <person name="van den Brink J."/>
            <person name="Ushinsky S."/>
            <person name="Storms R."/>
            <person name="Powell A.J."/>
            <person name="Paulsen I.T."/>
            <person name="Elbourne L.D.H."/>
            <person name="Baker S.E."/>
            <person name="Magnuson J."/>
            <person name="LaBoissiere S."/>
            <person name="Clutterbuck A.J."/>
            <person name="Martinez D."/>
            <person name="Wogulis M."/>
            <person name="de Leon A.L."/>
            <person name="Rey M.W."/>
            <person name="Tsang A."/>
        </authorList>
    </citation>
    <scope>NUCLEOTIDE SEQUENCE [LARGE SCALE GENOMIC DNA]</scope>
    <source>
        <strain evidence="4">ATCC 42464 / BCRC 31852 / DSM 1799</strain>
    </source>
</reference>
<evidence type="ECO:0000256" key="2">
    <source>
        <dbReference type="SAM" id="Phobius"/>
    </source>
</evidence>
<evidence type="ECO:0000256" key="1">
    <source>
        <dbReference type="SAM" id="MobiDB-lite"/>
    </source>
</evidence>
<keyword evidence="2" id="KW-0472">Membrane</keyword>
<dbReference type="AlphaFoldDB" id="G2QF98"/>
<protein>
    <submittedName>
        <fullName evidence="3">Uncharacterized protein</fullName>
    </submittedName>
</protein>
<gene>
    <name evidence="3" type="ORF">MYCTH_94826</name>
</gene>
<dbReference type="HOGENOM" id="CLU_408908_0_0_1"/>
<dbReference type="Proteomes" id="UP000007322">
    <property type="component" value="Chromosome 4"/>
</dbReference>
<accession>G2QF98</accession>
<proteinExistence type="predicted"/>
<keyword evidence="2" id="KW-1133">Transmembrane helix</keyword>
<feature type="region of interest" description="Disordered" evidence="1">
    <location>
        <begin position="635"/>
        <end position="655"/>
    </location>
</feature>
<name>G2QF98_THET4</name>
<evidence type="ECO:0000313" key="4">
    <source>
        <dbReference type="Proteomes" id="UP000007322"/>
    </source>
</evidence>
<dbReference type="EMBL" id="CP003005">
    <property type="protein sequence ID" value="AEO59127.1"/>
    <property type="molecule type" value="Genomic_DNA"/>
</dbReference>
<keyword evidence="4" id="KW-1185">Reference proteome</keyword>
<evidence type="ECO:0000313" key="3">
    <source>
        <dbReference type="EMBL" id="AEO59127.1"/>
    </source>
</evidence>
<dbReference type="RefSeq" id="XP_003664372.1">
    <property type="nucleotide sequence ID" value="XM_003664324.1"/>
</dbReference>
<dbReference type="OrthoDB" id="4581787at2759"/>
<feature type="transmembrane region" description="Helical" evidence="2">
    <location>
        <begin position="232"/>
        <end position="255"/>
    </location>
</feature>
<dbReference type="GeneID" id="11514237"/>
<dbReference type="InParanoid" id="G2QF98"/>